<protein>
    <submittedName>
        <fullName evidence="1">Putative cytoplasmic protein</fullName>
    </submittedName>
</protein>
<reference evidence="1 2" key="1">
    <citation type="submission" date="2018-06" db="EMBL/GenBank/DDBJ databases">
        <authorList>
            <consortium name="Pathogen Informatics"/>
            <person name="Doyle S."/>
        </authorList>
    </citation>
    <scope>NUCLEOTIDE SEQUENCE [LARGE SCALE GENOMIC DNA]</scope>
    <source>
        <strain evidence="1 2">NCTC13338</strain>
    </source>
</reference>
<sequence>MTHNFDFYRTLASRLDIPGKQIKMIRKNDAREIIFEKGGYLKSFIKWIRDSEDDKDFFALIPFVRNLIEYTSSQIDKDSNYIKLTSCLHMKEYTKTIHIQDISKIFDSVFGTERKKKKIEKDNSKLYFQAIYNIAEEIYNDKDHNHIELQNKIILSMAIRLKAEEWMLNKLNLNKLNQEFKSEKNQTRELYDATKKELSDDEKRVIQKVLMITPENIHINSFMFEPILDTSLDHLCTLFGESQNLN</sequence>
<organism evidence="1 2">
    <name type="scientific">Helicobacter pylori</name>
    <name type="common">Campylobacter pylori</name>
    <dbReference type="NCBI Taxonomy" id="210"/>
    <lineage>
        <taxon>Bacteria</taxon>
        <taxon>Pseudomonadati</taxon>
        <taxon>Campylobacterota</taxon>
        <taxon>Epsilonproteobacteria</taxon>
        <taxon>Campylobacterales</taxon>
        <taxon>Helicobacteraceae</taxon>
        <taxon>Helicobacter</taxon>
    </lineage>
</organism>
<dbReference type="EMBL" id="UGHQ01000001">
    <property type="protein sequence ID" value="STO81925.1"/>
    <property type="molecule type" value="Genomic_DNA"/>
</dbReference>
<dbReference type="Proteomes" id="UP000254543">
    <property type="component" value="Unassembled WGS sequence"/>
</dbReference>
<gene>
    <name evidence="1" type="ORF">NCTC13338_00012</name>
</gene>
<evidence type="ECO:0000313" key="2">
    <source>
        <dbReference type="Proteomes" id="UP000254543"/>
    </source>
</evidence>
<evidence type="ECO:0000313" key="1">
    <source>
        <dbReference type="EMBL" id="STO81925.1"/>
    </source>
</evidence>
<proteinExistence type="predicted"/>
<accession>A0A377IQ90</accession>
<name>A0A377IQ90_HELPX</name>
<dbReference type="AlphaFoldDB" id="A0A377IQ90"/>